<protein>
    <submittedName>
        <fullName evidence="1">Uncharacterized protein</fullName>
    </submittedName>
</protein>
<gene>
    <name evidence="1" type="ORF">BWGOE11_26690</name>
</gene>
<dbReference type="Proteomes" id="UP000175835">
    <property type="component" value="Unassembled WGS sequence"/>
</dbReference>
<evidence type="ECO:0000313" key="1">
    <source>
        <dbReference type="EMBL" id="OFD93526.1"/>
    </source>
</evidence>
<dbReference type="AlphaFoldDB" id="A0A1E8BN50"/>
<accession>A0A1E8BN50</accession>
<evidence type="ECO:0000313" key="2">
    <source>
        <dbReference type="Proteomes" id="UP000175835"/>
    </source>
</evidence>
<dbReference type="PATRIC" id="fig|86662.28.peg.2731"/>
<organism evidence="1 2">
    <name type="scientific">Bacillus mycoides</name>
    <dbReference type="NCBI Taxonomy" id="1405"/>
    <lineage>
        <taxon>Bacteria</taxon>
        <taxon>Bacillati</taxon>
        <taxon>Bacillota</taxon>
        <taxon>Bacilli</taxon>
        <taxon>Bacillales</taxon>
        <taxon>Bacillaceae</taxon>
        <taxon>Bacillus</taxon>
        <taxon>Bacillus cereus group</taxon>
    </lineage>
</organism>
<dbReference type="EMBL" id="LXLX01000032">
    <property type="protein sequence ID" value="OFD93526.1"/>
    <property type="molecule type" value="Genomic_DNA"/>
</dbReference>
<proteinExistence type="predicted"/>
<reference evidence="1 2" key="1">
    <citation type="submission" date="2016-05" db="EMBL/GenBank/DDBJ databases">
        <title>Bacillus thuringiensis and Bacillus weihenstephanensis as novel biocontrol agents of wilt causing Verticillium species.</title>
        <authorList>
            <person name="Hollensteiner J."/>
            <person name="Wemheuer F."/>
            <person name="Harting R."/>
            <person name="Kolarzyk A."/>
            <person name="Diaz-Valerio S."/>
            <person name="Poehlein A."/>
            <person name="Brzuszkiewicz E."/>
            <person name="Nesemann K."/>
            <person name="Braus-Stromeyer S."/>
            <person name="Braus G."/>
            <person name="Daniel R."/>
            <person name="Liesegang H."/>
        </authorList>
    </citation>
    <scope>NUCLEOTIDE SEQUENCE [LARGE SCALE GENOMIC DNA]</scope>
    <source>
        <strain evidence="1 2">GOE11</strain>
    </source>
</reference>
<name>A0A1E8BN50_BACMY</name>
<sequence length="264" mass="30676">MKIIKKMLKSYTFLSLVIGLLLCNFRIKRTKITYRMMFSLLLLTSCDISNDEIEQRAQNYTKSEYGFSVKLNQVEIPDQGKDFSGPDTRTASVQQVDEPYLRFQLYFDGRISPKVNNDNYKIKKEANDLQGKFNTFYEGKGNSDIFTLDQMQTGEVVFDKKYEKEIVKKHLKFYATAVFRSNIFLDLNNPAHMEKLAELARSIQEFNKTIENNKSSVEDITIQLPNANKSLLQNIAVDYVLTAEEAKRAFEKKDDYMKVLQLTK</sequence>
<comment type="caution">
    <text evidence="1">The sequence shown here is derived from an EMBL/GenBank/DDBJ whole genome shotgun (WGS) entry which is preliminary data.</text>
</comment>